<evidence type="ECO:0000259" key="8">
    <source>
        <dbReference type="PROSITE" id="PS50850"/>
    </source>
</evidence>
<evidence type="ECO:0000256" key="5">
    <source>
        <dbReference type="ARBA" id="ARBA00022989"/>
    </source>
</evidence>
<evidence type="ECO:0000256" key="4">
    <source>
        <dbReference type="ARBA" id="ARBA00022692"/>
    </source>
</evidence>
<dbReference type="InterPro" id="IPR020846">
    <property type="entry name" value="MFS_dom"/>
</dbReference>
<evidence type="ECO:0000256" key="1">
    <source>
        <dbReference type="ARBA" id="ARBA00004651"/>
    </source>
</evidence>
<dbReference type="SUPFAM" id="SSF103473">
    <property type="entry name" value="MFS general substrate transporter"/>
    <property type="match status" value="1"/>
</dbReference>
<dbReference type="PROSITE" id="PS00216">
    <property type="entry name" value="SUGAR_TRANSPORT_1"/>
    <property type="match status" value="1"/>
</dbReference>
<evidence type="ECO:0000256" key="7">
    <source>
        <dbReference type="SAM" id="Phobius"/>
    </source>
</evidence>
<accession>A0ABW3DL86</accession>
<dbReference type="PANTHER" id="PTHR42718:SF46">
    <property type="entry name" value="BLR6921 PROTEIN"/>
    <property type="match status" value="1"/>
</dbReference>
<dbReference type="Proteomes" id="UP001597024">
    <property type="component" value="Unassembled WGS sequence"/>
</dbReference>
<keyword evidence="3" id="KW-1003">Cell membrane</keyword>
<dbReference type="Gene3D" id="1.20.1720.10">
    <property type="entry name" value="Multidrug resistance protein D"/>
    <property type="match status" value="1"/>
</dbReference>
<evidence type="ECO:0000256" key="3">
    <source>
        <dbReference type="ARBA" id="ARBA00022475"/>
    </source>
</evidence>
<keyword evidence="6 7" id="KW-0472">Membrane</keyword>
<comment type="subcellular location">
    <subcellularLocation>
        <location evidence="1">Cell membrane</location>
        <topology evidence="1">Multi-pass membrane protein</topology>
    </subcellularLocation>
</comment>
<keyword evidence="5 7" id="KW-1133">Transmembrane helix</keyword>
<dbReference type="PANTHER" id="PTHR42718">
    <property type="entry name" value="MAJOR FACILITATOR SUPERFAMILY MULTIDRUG TRANSPORTER MFSC"/>
    <property type="match status" value="1"/>
</dbReference>
<dbReference type="InterPro" id="IPR036259">
    <property type="entry name" value="MFS_trans_sf"/>
</dbReference>
<keyword evidence="10" id="KW-1185">Reference proteome</keyword>
<feature type="non-terminal residue" evidence="9">
    <location>
        <position position="84"/>
    </location>
</feature>
<feature type="transmembrane region" description="Helical" evidence="7">
    <location>
        <begin position="7"/>
        <end position="30"/>
    </location>
</feature>
<comment type="caution">
    <text evidence="9">The sequence shown here is derived from an EMBL/GenBank/DDBJ whole genome shotgun (WGS) entry which is preliminary data.</text>
</comment>
<keyword evidence="4 7" id="KW-0812">Transmembrane</keyword>
<dbReference type="Pfam" id="PF07690">
    <property type="entry name" value="MFS_1"/>
    <property type="match status" value="1"/>
</dbReference>
<keyword evidence="2" id="KW-0813">Transport</keyword>
<evidence type="ECO:0000256" key="6">
    <source>
        <dbReference type="ARBA" id="ARBA00023136"/>
    </source>
</evidence>
<reference evidence="10" key="1">
    <citation type="journal article" date="2019" name="Int. J. Syst. Evol. Microbiol.">
        <title>The Global Catalogue of Microorganisms (GCM) 10K type strain sequencing project: providing services to taxonomists for standard genome sequencing and annotation.</title>
        <authorList>
            <consortium name="The Broad Institute Genomics Platform"/>
            <consortium name="The Broad Institute Genome Sequencing Center for Infectious Disease"/>
            <person name="Wu L."/>
            <person name="Ma J."/>
        </authorList>
    </citation>
    <scope>NUCLEOTIDE SEQUENCE [LARGE SCALE GENOMIC DNA]</scope>
    <source>
        <strain evidence="10">CCUG 62974</strain>
    </source>
</reference>
<evidence type="ECO:0000313" key="9">
    <source>
        <dbReference type="EMBL" id="MFD0883964.1"/>
    </source>
</evidence>
<dbReference type="PROSITE" id="PS50850">
    <property type="entry name" value="MFS"/>
    <property type="match status" value="1"/>
</dbReference>
<feature type="transmembrane region" description="Helical" evidence="7">
    <location>
        <begin position="36"/>
        <end position="54"/>
    </location>
</feature>
<organism evidence="9 10">
    <name type="scientific">Streptosporangium algeriense</name>
    <dbReference type="NCBI Taxonomy" id="1682748"/>
    <lineage>
        <taxon>Bacteria</taxon>
        <taxon>Bacillati</taxon>
        <taxon>Actinomycetota</taxon>
        <taxon>Actinomycetes</taxon>
        <taxon>Streptosporangiales</taxon>
        <taxon>Streptosporangiaceae</taxon>
        <taxon>Streptosporangium</taxon>
    </lineage>
</organism>
<proteinExistence type="predicted"/>
<gene>
    <name evidence="9" type="ORF">ACFQ08_05260</name>
</gene>
<dbReference type="InterPro" id="IPR011701">
    <property type="entry name" value="MFS"/>
</dbReference>
<name>A0ABW3DL86_9ACTN</name>
<feature type="domain" description="Major facilitator superfamily (MFS) profile" evidence="8">
    <location>
        <begin position="1"/>
        <end position="84"/>
    </location>
</feature>
<protein>
    <submittedName>
        <fullName evidence="9">MFS transporter</fullName>
    </submittedName>
</protein>
<sequence>MLLLTSVEFVVFLEVSIVNVALPTLGVALAFTETGLAWVVNAYQLTFGGFQLVAGRAADLLGRRRMFQAGIALFTVGSLVCGLA</sequence>
<dbReference type="EMBL" id="JBHTHX010000095">
    <property type="protein sequence ID" value="MFD0883964.1"/>
    <property type="molecule type" value="Genomic_DNA"/>
</dbReference>
<evidence type="ECO:0000256" key="2">
    <source>
        <dbReference type="ARBA" id="ARBA00022448"/>
    </source>
</evidence>
<dbReference type="InterPro" id="IPR005829">
    <property type="entry name" value="Sugar_transporter_CS"/>
</dbReference>
<evidence type="ECO:0000313" key="10">
    <source>
        <dbReference type="Proteomes" id="UP001597024"/>
    </source>
</evidence>